<organism evidence="3 4">
    <name type="scientific">Pengzhenrongella frigida</name>
    <dbReference type="NCBI Taxonomy" id="1259133"/>
    <lineage>
        <taxon>Bacteria</taxon>
        <taxon>Bacillati</taxon>
        <taxon>Actinomycetota</taxon>
        <taxon>Actinomycetes</taxon>
        <taxon>Micrococcales</taxon>
        <taxon>Pengzhenrongella</taxon>
    </lineage>
</organism>
<proteinExistence type="predicted"/>
<accession>A0A4Q5MXG4</accession>
<feature type="transmembrane region" description="Helical" evidence="2">
    <location>
        <begin position="228"/>
        <end position="246"/>
    </location>
</feature>
<evidence type="ECO:0000313" key="4">
    <source>
        <dbReference type="Proteomes" id="UP000293764"/>
    </source>
</evidence>
<feature type="transmembrane region" description="Helical" evidence="2">
    <location>
        <begin position="117"/>
        <end position="134"/>
    </location>
</feature>
<keyword evidence="2" id="KW-0812">Transmembrane</keyword>
<name>A0A4Q5MXG4_9MICO</name>
<dbReference type="OrthoDB" id="5244221at2"/>
<sequence>MGARRSTTRATSFFPDPVSEPVGSDASSATGPSTPVAATDVTPGGAPEGRGLRALTATDFSLAEATGGVRGLVESIAPGLVFVIVYLVARELTPALVAASAVTVLAVIVRLAQRTPVTQALSGAIGVAIGVFWAARSGQAEDYFVVGLWTNAGYLALCLVSVVAGWPLVGLIVGLLRGEGTTWRQDRALRSRYALATWCWVALFGVRLAVQLPLYLGAEVGWLGTARLAMGVPLWALTLWVTWLLVRTPAAARDPARPHPGP</sequence>
<feature type="transmembrane region" description="Helical" evidence="2">
    <location>
        <begin position="71"/>
        <end position="89"/>
    </location>
</feature>
<dbReference type="EMBL" id="SDWW01000036">
    <property type="protein sequence ID" value="RYV50348.1"/>
    <property type="molecule type" value="Genomic_DNA"/>
</dbReference>
<keyword evidence="4" id="KW-1185">Reference proteome</keyword>
<dbReference type="InterPro" id="IPR016566">
    <property type="entry name" value="UCP010219"/>
</dbReference>
<evidence type="ECO:0000313" key="3">
    <source>
        <dbReference type="EMBL" id="RYV50348.1"/>
    </source>
</evidence>
<evidence type="ECO:0000256" key="2">
    <source>
        <dbReference type="SAM" id="Phobius"/>
    </source>
</evidence>
<dbReference type="AlphaFoldDB" id="A0A4Q5MXG4"/>
<feature type="transmembrane region" description="Helical" evidence="2">
    <location>
        <begin position="197"/>
        <end position="216"/>
    </location>
</feature>
<reference evidence="3 4" key="1">
    <citation type="submission" date="2019-01" db="EMBL/GenBank/DDBJ databases">
        <title>Novel species of Cellulomonas.</title>
        <authorList>
            <person name="Liu Q."/>
            <person name="Xin Y.-H."/>
        </authorList>
    </citation>
    <scope>NUCLEOTIDE SEQUENCE [LARGE SCALE GENOMIC DNA]</scope>
    <source>
        <strain evidence="3 4">HLT2-17</strain>
    </source>
</reference>
<protein>
    <submittedName>
        <fullName evidence="3">DUF3159 domain-containing protein</fullName>
    </submittedName>
</protein>
<keyword evidence="2" id="KW-1133">Transmembrane helix</keyword>
<feature type="region of interest" description="Disordered" evidence="1">
    <location>
        <begin position="1"/>
        <end position="48"/>
    </location>
</feature>
<keyword evidence="2" id="KW-0472">Membrane</keyword>
<dbReference type="Proteomes" id="UP000293764">
    <property type="component" value="Unassembled WGS sequence"/>
</dbReference>
<gene>
    <name evidence="3" type="ORF">EUA98_14170</name>
</gene>
<feature type="transmembrane region" description="Helical" evidence="2">
    <location>
        <begin position="154"/>
        <end position="176"/>
    </location>
</feature>
<dbReference type="Pfam" id="PF11361">
    <property type="entry name" value="DUF3159"/>
    <property type="match status" value="1"/>
</dbReference>
<feature type="transmembrane region" description="Helical" evidence="2">
    <location>
        <begin position="95"/>
        <end position="112"/>
    </location>
</feature>
<comment type="caution">
    <text evidence="3">The sequence shown here is derived from an EMBL/GenBank/DDBJ whole genome shotgun (WGS) entry which is preliminary data.</text>
</comment>
<evidence type="ECO:0000256" key="1">
    <source>
        <dbReference type="SAM" id="MobiDB-lite"/>
    </source>
</evidence>